<proteinExistence type="predicted"/>
<feature type="compositionally biased region" description="Basic and acidic residues" evidence="1">
    <location>
        <begin position="252"/>
        <end position="263"/>
    </location>
</feature>
<feature type="compositionally biased region" description="Basic and acidic residues" evidence="1">
    <location>
        <begin position="233"/>
        <end position="244"/>
    </location>
</feature>
<dbReference type="AlphaFoldDB" id="A0A6A6AFZ9"/>
<dbReference type="Pfam" id="PF10469">
    <property type="entry name" value="AKAP7_NLS"/>
    <property type="match status" value="1"/>
</dbReference>
<reference evidence="3" key="1">
    <citation type="journal article" date="2020" name="Stud. Mycol.">
        <title>101 Dothideomycetes genomes: a test case for predicting lifestyles and emergence of pathogens.</title>
        <authorList>
            <person name="Haridas S."/>
            <person name="Albert R."/>
            <person name="Binder M."/>
            <person name="Bloem J."/>
            <person name="Labutti K."/>
            <person name="Salamov A."/>
            <person name="Andreopoulos B."/>
            <person name="Baker S."/>
            <person name="Barry K."/>
            <person name="Bills G."/>
            <person name="Bluhm B."/>
            <person name="Cannon C."/>
            <person name="Castanera R."/>
            <person name="Culley D."/>
            <person name="Daum C."/>
            <person name="Ezra D."/>
            <person name="Gonzalez J."/>
            <person name="Henrissat B."/>
            <person name="Kuo A."/>
            <person name="Liang C."/>
            <person name="Lipzen A."/>
            <person name="Lutzoni F."/>
            <person name="Magnuson J."/>
            <person name="Mondo S."/>
            <person name="Nolan M."/>
            <person name="Ohm R."/>
            <person name="Pangilinan J."/>
            <person name="Park H.-J."/>
            <person name="Ramirez L."/>
            <person name="Alfaro M."/>
            <person name="Sun H."/>
            <person name="Tritt A."/>
            <person name="Yoshinaga Y."/>
            <person name="Zwiers L.-H."/>
            <person name="Turgeon B."/>
            <person name="Goodwin S."/>
            <person name="Spatafora J."/>
            <person name="Crous P."/>
            <person name="Grigoriev I."/>
        </authorList>
    </citation>
    <scope>NUCLEOTIDE SEQUENCE</scope>
    <source>
        <strain evidence="3">CBS 119687</strain>
    </source>
</reference>
<feature type="region of interest" description="Disordered" evidence="1">
    <location>
        <begin position="1"/>
        <end position="52"/>
    </location>
</feature>
<feature type="compositionally biased region" description="Low complexity" evidence="1">
    <location>
        <begin position="24"/>
        <end position="39"/>
    </location>
</feature>
<evidence type="ECO:0000256" key="1">
    <source>
        <dbReference type="SAM" id="MobiDB-lite"/>
    </source>
</evidence>
<dbReference type="InterPro" id="IPR019510">
    <property type="entry name" value="AKAP7-like_phosphoesterase"/>
</dbReference>
<dbReference type="RefSeq" id="XP_033525097.1">
    <property type="nucleotide sequence ID" value="XM_033663561.1"/>
</dbReference>
<accession>A0A6A6AFZ9</accession>
<dbReference type="GO" id="GO:0006355">
    <property type="term" value="P:regulation of DNA-templated transcription"/>
    <property type="evidence" value="ECO:0007669"/>
    <property type="project" value="TreeGrafter"/>
</dbReference>
<dbReference type="Proteomes" id="UP000799771">
    <property type="component" value="Unassembled WGS sequence"/>
</dbReference>
<keyword evidence="4" id="KW-1185">Reference proteome</keyword>
<evidence type="ECO:0000313" key="3">
    <source>
        <dbReference type="EMBL" id="KAF2130710.1"/>
    </source>
</evidence>
<gene>
    <name evidence="3" type="ORF">P153DRAFT_287774</name>
</gene>
<feature type="domain" description="A-kinase anchor protein 7-like phosphoesterase" evidence="2">
    <location>
        <begin position="59"/>
        <end position="302"/>
    </location>
</feature>
<dbReference type="EMBL" id="ML977503">
    <property type="protein sequence ID" value="KAF2130710.1"/>
    <property type="molecule type" value="Genomic_DNA"/>
</dbReference>
<dbReference type="GO" id="GO:0005634">
    <property type="term" value="C:nucleus"/>
    <property type="evidence" value="ECO:0007669"/>
    <property type="project" value="TreeGrafter"/>
</dbReference>
<name>A0A6A6AFZ9_9PLEO</name>
<dbReference type="Gene3D" id="3.90.1140.10">
    <property type="entry name" value="Cyclic phosphodiesterase"/>
    <property type="match status" value="1"/>
</dbReference>
<dbReference type="OrthoDB" id="277832at2759"/>
<sequence length="329" mass="35915">MGKKKSKSEYNSFLDGEKLRDNTNVRTSLTSSSSVTPPSRQKDDTHNAKAKGTKKPALTHFLCLPLVTPSSRPQLHQNLQNLKQDLSTTDAAVPVKAVRPTGTLHLTLGVMSLSDAALQDAMLYLQSLDLAGLLRAQGDAQLDSDALTVDLAALVPMQEPRKTSILYAEPRDASRRLVPFATALKGLFTERGCMGREERGLRLHATLVNTVYAKPKGGKKGRGAGKAVVHASEGLRDSQHHSDDDTSSTTAEMKERSQGHGPEAKSWRYFDARALVERYEGVVWAEGVEVDRVQICEMGAKKVWSGDGEGEGEVVDERYEVVCEKVIFG</sequence>
<evidence type="ECO:0000259" key="2">
    <source>
        <dbReference type="Pfam" id="PF10469"/>
    </source>
</evidence>
<evidence type="ECO:0000313" key="4">
    <source>
        <dbReference type="Proteomes" id="UP000799771"/>
    </source>
</evidence>
<protein>
    <recommendedName>
        <fullName evidence="2">A-kinase anchor protein 7-like phosphoesterase domain-containing protein</fullName>
    </recommendedName>
</protein>
<dbReference type="PANTHER" id="PTHR13360">
    <property type="entry name" value="ACTIVATING SIGNAL COINTEGRATOR 1 COMPLEX SUBUNIT 1"/>
    <property type="match status" value="1"/>
</dbReference>
<dbReference type="GeneID" id="54403993"/>
<dbReference type="GO" id="GO:0006307">
    <property type="term" value="P:DNA alkylation repair"/>
    <property type="evidence" value="ECO:0007669"/>
    <property type="project" value="InterPro"/>
</dbReference>
<dbReference type="PANTHER" id="PTHR13360:SF1">
    <property type="entry name" value="ACTIVATING SIGNAL COINTEGRATOR 1 COMPLEX SUBUNIT 1"/>
    <property type="match status" value="1"/>
</dbReference>
<organism evidence="3 4">
    <name type="scientific">Dothidotthia symphoricarpi CBS 119687</name>
    <dbReference type="NCBI Taxonomy" id="1392245"/>
    <lineage>
        <taxon>Eukaryota</taxon>
        <taxon>Fungi</taxon>
        <taxon>Dikarya</taxon>
        <taxon>Ascomycota</taxon>
        <taxon>Pezizomycotina</taxon>
        <taxon>Dothideomycetes</taxon>
        <taxon>Pleosporomycetidae</taxon>
        <taxon>Pleosporales</taxon>
        <taxon>Dothidotthiaceae</taxon>
        <taxon>Dothidotthia</taxon>
    </lineage>
</organism>
<feature type="region of interest" description="Disordered" evidence="1">
    <location>
        <begin position="216"/>
        <end position="263"/>
    </location>
</feature>
<dbReference type="InterPro" id="IPR009210">
    <property type="entry name" value="ASCC1"/>
</dbReference>